<dbReference type="EMBL" id="MT143139">
    <property type="protein sequence ID" value="QJA93307.1"/>
    <property type="molecule type" value="Genomic_DNA"/>
</dbReference>
<accession>A0A6M3LDJ0</accession>
<organism evidence="1">
    <name type="scientific">viral metagenome</name>
    <dbReference type="NCBI Taxonomy" id="1070528"/>
    <lineage>
        <taxon>unclassified sequences</taxon>
        <taxon>metagenomes</taxon>
        <taxon>organismal metagenomes</taxon>
    </lineage>
</organism>
<name>A0A6M3LDJ0_9ZZZZ</name>
<sequence length="56" mass="6441">MKTLLAAQEEKKRQREYHENRRSVTCNKCGYSYTSGQAGKDLICPSCHSNESFSIR</sequence>
<evidence type="ECO:0000313" key="1">
    <source>
        <dbReference type="EMBL" id="QJA93307.1"/>
    </source>
</evidence>
<proteinExistence type="predicted"/>
<protein>
    <submittedName>
        <fullName evidence="1">Putative metallochaperone</fullName>
    </submittedName>
</protein>
<reference evidence="1" key="1">
    <citation type="submission" date="2020-03" db="EMBL/GenBank/DDBJ databases">
        <title>The deep terrestrial virosphere.</title>
        <authorList>
            <person name="Holmfeldt K."/>
            <person name="Nilsson E."/>
            <person name="Simone D."/>
            <person name="Lopez-Fernandez M."/>
            <person name="Wu X."/>
            <person name="de Brujin I."/>
            <person name="Lundin D."/>
            <person name="Andersson A."/>
            <person name="Bertilsson S."/>
            <person name="Dopson M."/>
        </authorList>
    </citation>
    <scope>NUCLEOTIDE SEQUENCE</scope>
    <source>
        <strain evidence="1">MM415B04275</strain>
    </source>
</reference>
<gene>
    <name evidence="1" type="ORF">MM415B04275_0004</name>
</gene>
<dbReference type="AlphaFoldDB" id="A0A6M3LDJ0"/>